<keyword evidence="4" id="KW-1185">Reference proteome</keyword>
<dbReference type="InterPro" id="IPR001791">
    <property type="entry name" value="Laminin_G"/>
</dbReference>
<dbReference type="Pfam" id="PF02210">
    <property type="entry name" value="Laminin_G_2"/>
    <property type="match status" value="1"/>
</dbReference>
<dbReference type="InterPro" id="IPR046540">
    <property type="entry name" value="DMFA2_C"/>
</dbReference>
<sequence length="753" mass="82637">MAIPNGRPAVDEIIGYVEPWIARPGLKVDVKVSCTGSQFSYQLVRLIQGCQGENAPPHQQEILDVQGVCSGRYQEAHPGSYGLVPSWGANTLVPGDEFHVNLYVQPYLEQPGHAQVLLSTLDINSRSGFAILTTENDFLEVWIGCGEAIQVIRSETSLRLKRWAHISVSIHGTEVRLEVKHLNQLLEKAPTPTRITHTLPAFAALDQPSPLLIAAGMFQDTNTSSPTATNFFNGRIASPRITTTTKSGNHILLNLDFSVGIPTDQVFDVSTSGRHGTLVNAPTRAVKSWDWDGSEPDWTKAKIGYGAIHFHEDDLDDAAWETDFTVEIPRDAVSGAYAFICSDQDSKTTDAVTFFVTNPPGQKGKENRAKAAIILSTFTYLAYANEHMYDEERPTHMEVPGGVKVLEDENWQRMARRMDLGLSMYDAHRDETGTVFSTSKRPILNVRPGYVHWGIHRPREFSADLLMMGYLEQLLGRGGYDVVTDHDLHLHGVTVIEPYDVVLTGCHPEYPSLETLNAYAAYAGLGGSIMYLGGNGFYWTSVTDPARPHRLEVRRGDQGCRSFSLAPGERIHSLNGHQGGLWRSRGRMPNTLFGVGACAFGTGPGVPYRSTAIAHTNAFSWLWNGISASDRELIGIEGFGGGASGDEIDRLDFDLGSPAHTILLATSTGHSELFGVFNEEVMFPMVDTLGPTCPKVRSDMTYYETSAGGAVFSVGSINWYCSLGWKGYENNCAALTRNVLMEFLRRGKGGLAE</sequence>
<dbReference type="Proteomes" id="UP001610335">
    <property type="component" value="Unassembled WGS sequence"/>
</dbReference>
<evidence type="ECO:0000259" key="2">
    <source>
        <dbReference type="Pfam" id="PF20254"/>
    </source>
</evidence>
<comment type="caution">
    <text evidence="3">The sequence shown here is derived from an EMBL/GenBank/DDBJ whole genome shotgun (WGS) entry which is preliminary data.</text>
</comment>
<gene>
    <name evidence="3" type="ORF">BDW59DRAFT_130739</name>
</gene>
<feature type="domain" description="N,N-dimethylformamidase beta subunit-like C-terminal" evidence="2">
    <location>
        <begin position="283"/>
        <end position="729"/>
    </location>
</feature>
<protein>
    <recommendedName>
        <fullName evidence="5">N,N-dimethylformamidase beta subunit</fullName>
    </recommendedName>
</protein>
<dbReference type="InterPro" id="IPR013320">
    <property type="entry name" value="ConA-like_dom_sf"/>
</dbReference>
<name>A0ABR4IUZ2_9EURO</name>
<reference evidence="3 4" key="1">
    <citation type="submission" date="2024-07" db="EMBL/GenBank/DDBJ databases">
        <title>Section-level genome sequencing and comparative genomics of Aspergillus sections Usti and Cavernicolus.</title>
        <authorList>
            <consortium name="Lawrence Berkeley National Laboratory"/>
            <person name="Nybo J.L."/>
            <person name="Vesth T.C."/>
            <person name="Theobald S."/>
            <person name="Frisvad J.C."/>
            <person name="Larsen T.O."/>
            <person name="Kjaerboelling I."/>
            <person name="Rothschild-Mancinelli K."/>
            <person name="Lyhne E.K."/>
            <person name="Kogle M.E."/>
            <person name="Barry K."/>
            <person name="Clum A."/>
            <person name="Na H."/>
            <person name="Ledsgaard L."/>
            <person name="Lin J."/>
            <person name="Lipzen A."/>
            <person name="Kuo A."/>
            <person name="Riley R."/>
            <person name="Mondo S."/>
            <person name="LaButti K."/>
            <person name="Haridas S."/>
            <person name="Pangalinan J."/>
            <person name="Salamov A.A."/>
            <person name="Simmons B.A."/>
            <person name="Magnuson J.K."/>
            <person name="Chen J."/>
            <person name="Drula E."/>
            <person name="Henrissat B."/>
            <person name="Wiebenga A."/>
            <person name="Lubbers R.J."/>
            <person name="Gomes A.C."/>
            <person name="Makela M.R."/>
            <person name="Stajich J."/>
            <person name="Grigoriev I.V."/>
            <person name="Mortensen U.H."/>
            <person name="De vries R.P."/>
            <person name="Baker S.E."/>
            <person name="Andersen M.R."/>
        </authorList>
    </citation>
    <scope>NUCLEOTIDE SEQUENCE [LARGE SCALE GENOMIC DNA]</scope>
    <source>
        <strain evidence="3 4">CBS 600.67</strain>
    </source>
</reference>
<evidence type="ECO:0000259" key="1">
    <source>
        <dbReference type="Pfam" id="PF02210"/>
    </source>
</evidence>
<dbReference type="Gene3D" id="2.60.120.200">
    <property type="match status" value="1"/>
</dbReference>
<evidence type="ECO:0000313" key="3">
    <source>
        <dbReference type="EMBL" id="KAL2831392.1"/>
    </source>
</evidence>
<proteinExistence type="predicted"/>
<dbReference type="EMBL" id="JBFXLS010000009">
    <property type="protein sequence ID" value="KAL2831392.1"/>
    <property type="molecule type" value="Genomic_DNA"/>
</dbReference>
<evidence type="ECO:0008006" key="5">
    <source>
        <dbReference type="Google" id="ProtNLM"/>
    </source>
</evidence>
<accession>A0ABR4IUZ2</accession>
<dbReference type="SUPFAM" id="SSF49899">
    <property type="entry name" value="Concanavalin A-like lectins/glucanases"/>
    <property type="match status" value="1"/>
</dbReference>
<evidence type="ECO:0000313" key="4">
    <source>
        <dbReference type="Proteomes" id="UP001610335"/>
    </source>
</evidence>
<organism evidence="3 4">
    <name type="scientific">Aspergillus cavernicola</name>
    <dbReference type="NCBI Taxonomy" id="176166"/>
    <lineage>
        <taxon>Eukaryota</taxon>
        <taxon>Fungi</taxon>
        <taxon>Dikarya</taxon>
        <taxon>Ascomycota</taxon>
        <taxon>Pezizomycotina</taxon>
        <taxon>Eurotiomycetes</taxon>
        <taxon>Eurotiomycetidae</taxon>
        <taxon>Eurotiales</taxon>
        <taxon>Aspergillaceae</taxon>
        <taxon>Aspergillus</taxon>
        <taxon>Aspergillus subgen. Nidulantes</taxon>
    </lineage>
</organism>
<dbReference type="Pfam" id="PF20254">
    <property type="entry name" value="DMFA2_C"/>
    <property type="match status" value="1"/>
</dbReference>
<feature type="domain" description="Laminin G" evidence="1">
    <location>
        <begin position="117"/>
        <end position="238"/>
    </location>
</feature>